<evidence type="ECO:0000313" key="2">
    <source>
        <dbReference type="EMBL" id="CAF1227251.1"/>
    </source>
</evidence>
<name>A0A814Y9D5_9BILA</name>
<evidence type="ECO:0000259" key="1">
    <source>
        <dbReference type="PROSITE" id="PS50835"/>
    </source>
</evidence>
<dbReference type="GO" id="GO:0032589">
    <property type="term" value="C:neuron projection membrane"/>
    <property type="evidence" value="ECO:0007669"/>
    <property type="project" value="TreeGrafter"/>
</dbReference>
<dbReference type="InterPro" id="IPR013106">
    <property type="entry name" value="Ig_V-set"/>
</dbReference>
<dbReference type="InterPro" id="IPR003599">
    <property type="entry name" value="Ig_sub"/>
</dbReference>
<dbReference type="PANTHER" id="PTHR23279">
    <property type="entry name" value="DEFECTIVE PROBOSCIS EXTENSION RESPONSE DPR -RELATED"/>
    <property type="match status" value="1"/>
</dbReference>
<dbReference type="InterPro" id="IPR013783">
    <property type="entry name" value="Ig-like_fold"/>
</dbReference>
<evidence type="ECO:0000313" key="3">
    <source>
        <dbReference type="Proteomes" id="UP000663845"/>
    </source>
</evidence>
<dbReference type="EMBL" id="CAJNOG010000410">
    <property type="protein sequence ID" value="CAF1227251.1"/>
    <property type="molecule type" value="Genomic_DNA"/>
</dbReference>
<dbReference type="InterPro" id="IPR007110">
    <property type="entry name" value="Ig-like_dom"/>
</dbReference>
<dbReference type="AlphaFoldDB" id="A0A814Y9D5"/>
<reference evidence="2" key="1">
    <citation type="submission" date="2021-02" db="EMBL/GenBank/DDBJ databases">
        <authorList>
            <person name="Nowell W R."/>
        </authorList>
    </citation>
    <scope>NUCLEOTIDE SEQUENCE</scope>
</reference>
<dbReference type="Proteomes" id="UP000663845">
    <property type="component" value="Unassembled WGS sequence"/>
</dbReference>
<accession>A0A814Y9D5</accession>
<proteinExistence type="predicted"/>
<comment type="caution">
    <text evidence="2">The sequence shown here is derived from an EMBL/GenBank/DDBJ whole genome shotgun (WGS) entry which is preliminary data.</text>
</comment>
<protein>
    <recommendedName>
        <fullName evidence="1">Ig-like domain-containing protein</fullName>
    </recommendedName>
</protein>
<dbReference type="Gene3D" id="2.60.40.10">
    <property type="entry name" value="Immunoglobulins"/>
    <property type="match status" value="1"/>
</dbReference>
<dbReference type="SUPFAM" id="SSF48726">
    <property type="entry name" value="Immunoglobulin"/>
    <property type="match status" value="1"/>
</dbReference>
<sequence length="211" mass="24840">MEYKQQITLVGQTFVCLLFFIVYCNGISANIEPEIISTQDEIITYINHTAKLSCIIQNRNRQHVTWSRVNFINETRKITDLLYVDLLKYTPFTRYHLTHLIEKDNQEYWNLEIRQVHLADQGYYSCVVTALKPISKIFYIKVIGKDLYFENLIVVFYFLKENTRNLSLALRSTLEMQQQDKQEIIPSSSSSSLIRTSLSMMLLRIILILII</sequence>
<dbReference type="PANTHER" id="PTHR23279:SF36">
    <property type="entry name" value="DEFECTIVE PROBOSCIS EXTENSION RESPONSE 9, ISOFORM A"/>
    <property type="match status" value="1"/>
</dbReference>
<gene>
    <name evidence="2" type="ORF">JYZ213_LOCUS28339</name>
</gene>
<dbReference type="GO" id="GO:0050808">
    <property type="term" value="P:synapse organization"/>
    <property type="evidence" value="ECO:0007669"/>
    <property type="project" value="TreeGrafter"/>
</dbReference>
<dbReference type="Pfam" id="PF07686">
    <property type="entry name" value="V-set"/>
    <property type="match status" value="1"/>
</dbReference>
<organism evidence="2 3">
    <name type="scientific">Adineta steineri</name>
    <dbReference type="NCBI Taxonomy" id="433720"/>
    <lineage>
        <taxon>Eukaryota</taxon>
        <taxon>Metazoa</taxon>
        <taxon>Spiralia</taxon>
        <taxon>Gnathifera</taxon>
        <taxon>Rotifera</taxon>
        <taxon>Eurotatoria</taxon>
        <taxon>Bdelloidea</taxon>
        <taxon>Adinetida</taxon>
        <taxon>Adinetidae</taxon>
        <taxon>Adineta</taxon>
    </lineage>
</organism>
<dbReference type="InterPro" id="IPR037448">
    <property type="entry name" value="Zig-8"/>
</dbReference>
<dbReference type="SMART" id="SM00409">
    <property type="entry name" value="IG"/>
    <property type="match status" value="1"/>
</dbReference>
<dbReference type="PROSITE" id="PS50835">
    <property type="entry name" value="IG_LIKE"/>
    <property type="match status" value="1"/>
</dbReference>
<feature type="domain" description="Ig-like" evidence="1">
    <location>
        <begin position="33"/>
        <end position="129"/>
    </location>
</feature>
<dbReference type="InterPro" id="IPR036179">
    <property type="entry name" value="Ig-like_dom_sf"/>
</dbReference>